<evidence type="ECO:0000313" key="2">
    <source>
        <dbReference type="EMBL" id="NOU90477.1"/>
    </source>
</evidence>
<protein>
    <submittedName>
        <fullName evidence="2">SigmaY antisigma factor component</fullName>
    </submittedName>
</protein>
<sequence length="73" mass="8943">MNDPKWDQLPLWAWIGIPLLLLAQSTWLFMDARKRSAKYPWFWGIWGIIQVPIPFIVYLFAVRKIHRFWSRKK</sequence>
<accession>A0ABX1ZBK0</accession>
<comment type="caution">
    <text evidence="2">The sequence shown here is derived from an EMBL/GenBank/DDBJ whole genome shotgun (WGS) entry which is preliminary data.</text>
</comment>
<keyword evidence="1" id="KW-1133">Transmembrane helix</keyword>
<reference evidence="2 3" key="1">
    <citation type="submission" date="2019-10" db="EMBL/GenBank/DDBJ databases">
        <title>Description of Paenibacillus choica sp. nov.</title>
        <authorList>
            <person name="Carlier A."/>
            <person name="Qi S."/>
        </authorList>
    </citation>
    <scope>NUCLEOTIDE SEQUENCE [LARGE SCALE GENOMIC DNA]</scope>
    <source>
        <strain evidence="2 3">LMG 31460</strain>
    </source>
</reference>
<organism evidence="2 3">
    <name type="scientific">Paenibacillus germinis</name>
    <dbReference type="NCBI Taxonomy" id="2654979"/>
    <lineage>
        <taxon>Bacteria</taxon>
        <taxon>Bacillati</taxon>
        <taxon>Bacillota</taxon>
        <taxon>Bacilli</taxon>
        <taxon>Bacillales</taxon>
        <taxon>Paenibacillaceae</taxon>
        <taxon>Paenibacillus</taxon>
    </lineage>
</organism>
<dbReference type="EMBL" id="WHOC01000168">
    <property type="protein sequence ID" value="NOU90477.1"/>
    <property type="molecule type" value="Genomic_DNA"/>
</dbReference>
<feature type="transmembrane region" description="Helical" evidence="1">
    <location>
        <begin position="12"/>
        <end position="29"/>
    </location>
</feature>
<keyword evidence="1" id="KW-0472">Membrane</keyword>
<gene>
    <name evidence="2" type="ORF">GC102_32765</name>
</gene>
<proteinExistence type="predicted"/>
<keyword evidence="1" id="KW-0812">Transmembrane</keyword>
<evidence type="ECO:0000256" key="1">
    <source>
        <dbReference type="SAM" id="Phobius"/>
    </source>
</evidence>
<feature type="transmembrane region" description="Helical" evidence="1">
    <location>
        <begin position="41"/>
        <end position="62"/>
    </location>
</feature>
<evidence type="ECO:0000313" key="3">
    <source>
        <dbReference type="Proteomes" id="UP000658690"/>
    </source>
</evidence>
<name>A0ABX1ZBK0_9BACL</name>
<dbReference type="Proteomes" id="UP000658690">
    <property type="component" value="Unassembled WGS sequence"/>
</dbReference>
<dbReference type="RefSeq" id="WP_171693242.1">
    <property type="nucleotide sequence ID" value="NZ_WHOC01000168.1"/>
</dbReference>
<keyword evidence="3" id="KW-1185">Reference proteome</keyword>